<dbReference type="REBASE" id="159925">
    <property type="entry name" value="NgoWOORF2180P"/>
</dbReference>
<dbReference type="OMA" id="GMAIQIK"/>
<dbReference type="InterPro" id="IPR019058">
    <property type="entry name" value="Restrct_endonuc_II_HaeII"/>
</dbReference>
<dbReference type="REBASE" id="160029">
    <property type="entry name" value="NgoWKORF1989P"/>
</dbReference>
<dbReference type="REBASE" id="159960">
    <property type="entry name" value="NgoWLORF1682P"/>
</dbReference>
<evidence type="ECO:0000313" key="4">
    <source>
        <dbReference type="Proteomes" id="UP000307092"/>
    </source>
</evidence>
<dbReference type="Proteomes" id="UP000239837">
    <property type="component" value="Chromosome"/>
</dbReference>
<name>A0A1D3G5D8_NEIGO</name>
<dbReference type="REBASE" id="160318">
    <property type="entry name" value="NgoF89ORF2064P"/>
</dbReference>
<keyword evidence="3" id="KW-0255">Endonuclease</keyword>
<dbReference type="GO" id="GO:0004519">
    <property type="term" value="F:endonuclease activity"/>
    <property type="evidence" value="ECO:0007669"/>
    <property type="project" value="UniProtKB-KW"/>
</dbReference>
<dbReference type="EMBL" id="SUQX01000007">
    <property type="protein sequence ID" value="TJX05886.1"/>
    <property type="molecule type" value="Genomic_DNA"/>
</dbReference>
<gene>
    <name evidence="3" type="ORF">E8M63_05605</name>
    <name evidence="1" type="ORF">WHOF_00965</name>
    <name evidence="2" type="ORF">WHOF_02311</name>
</gene>
<dbReference type="REBASE" id="160136">
    <property type="entry name" value="Ngo12395ORF2059P"/>
</dbReference>
<dbReference type="EMBL" id="FLKW01000009">
    <property type="protein sequence ID" value="SBN04425.1"/>
    <property type="molecule type" value="Genomic_DNA"/>
</dbReference>
<dbReference type="REBASE" id="288247">
    <property type="entry name" value="Ngo13484ORF2007P"/>
</dbReference>
<reference evidence="3 4" key="2">
    <citation type="submission" date="2019-04" db="EMBL/GenBank/DDBJ databases">
        <title>The CDC panel for molecular diagnostics of ciprofloxacin resistance and its use for research and clinical development.</title>
        <authorList>
            <person name="Liu H."/>
            <person name="Tang K."/>
            <person name="Pham C."/>
            <person name="Schmerer M."/>
        </authorList>
    </citation>
    <scope>NUCLEOTIDE SEQUENCE [LARGE SCALE GENOMIC DNA]</scope>
    <source>
        <strain evidence="3 4">LRRBGS_0742</strain>
    </source>
</reference>
<reference evidence="2" key="1">
    <citation type="submission" date="2016-06" db="EMBL/GenBank/DDBJ databases">
        <authorList>
            <consortium name="Pathogen Informatics"/>
        </authorList>
    </citation>
    <scope>NUCLEOTIDE SEQUENCE</scope>
    <source>
        <strain evidence="1">WHO F</strain>
    </source>
</reference>
<dbReference type="REBASE" id="160353">
    <property type="entry name" value="NgoWSORF2052P"/>
</dbReference>
<dbReference type="RefSeq" id="WP_003686885.1">
    <property type="nucleotide sequence ID" value="NZ_AP023067.1"/>
</dbReference>
<keyword evidence="3" id="KW-0378">Hydrolase</keyword>
<dbReference type="Pfam" id="PF09554">
    <property type="entry name" value="RE_HaeII"/>
    <property type="match status" value="1"/>
</dbReference>
<dbReference type="REBASE" id="160206">
    <property type="entry name" value="NgoH041ORF1987P"/>
</dbReference>
<dbReference type="Proteomes" id="UP000307092">
    <property type="component" value="Unassembled WGS sequence"/>
</dbReference>
<dbReference type="REBASE" id="333347">
    <property type="entry name" value="Ngo10931ORF1308P"/>
</dbReference>
<dbReference type="REBASE" id="159993">
    <property type="entry name" value="NgoWMORF1997P"/>
</dbReference>
<evidence type="ECO:0000313" key="3">
    <source>
        <dbReference type="EMBL" id="TJX05886.1"/>
    </source>
</evidence>
<dbReference type="REBASE" id="160170">
    <property type="entry name" value="Ngo8806ORF2056P"/>
</dbReference>
<dbReference type="EMBL" id="LT591897">
    <property type="protein sequence ID" value="SBQ23480.1"/>
    <property type="molecule type" value="Genomic_DNA"/>
</dbReference>
<organism evidence="3 4">
    <name type="scientific">Neisseria gonorrhoeae</name>
    <dbReference type="NCBI Taxonomy" id="485"/>
    <lineage>
        <taxon>Bacteria</taxon>
        <taxon>Pseudomonadati</taxon>
        <taxon>Pseudomonadota</taxon>
        <taxon>Betaproteobacteria</taxon>
        <taxon>Neisseriales</taxon>
        <taxon>Neisseriaceae</taxon>
        <taxon>Neisseria</taxon>
    </lineage>
</organism>
<proteinExistence type="predicted"/>
<dbReference type="REBASE" id="159866">
    <property type="entry name" value="NgoWFORF2310P"/>
</dbReference>
<protein>
    <submittedName>
        <fullName evidence="3">HaeII family restriction endonuclease</fullName>
    </submittedName>
    <submittedName>
        <fullName evidence="1">NgoI restriction endonuclease</fullName>
    </submittedName>
</protein>
<dbReference type="REBASE" id="160242">
    <property type="entry name" value="NgoWPORF1996P"/>
</dbReference>
<accession>A0A1D3G5D8</accession>
<dbReference type="REBASE" id="160065">
    <property type="entry name" value="NgoWNORF1991P"/>
</dbReference>
<dbReference type="REBASE" id="160278">
    <property type="entry name" value="Ngo7302ORF2067P"/>
</dbReference>
<keyword evidence="3" id="KW-0540">Nuclease</keyword>
<dbReference type="REBASE" id="159910">
    <property type="entry name" value="NgoWGORF1986P"/>
</dbReference>
<dbReference type="GeneID" id="66754122"/>
<dbReference type="AlphaFoldDB" id="A0A1D3G5D8"/>
<sequence length="350" mass="40552">MTLEEQQAKEALDGIIKKSRVHLYKPIQIAEILYHDRCIKQLDFLNLDTYRNQSKRWRDEICRRFLGRISTSSAKFQDNLFEKNAIPPEKLAVLGTLNRQSDGGVESYIYKQFFNRFSQMSEALAYVGNTDRYSFQLSEFLNLFWLEPGLKRSIDKIYEIVVYALFDALVSELGITVSIDFPKENLFLWEEYQDFAEKIITMPKNEHLKLPAKIHRVGVTNAADRGLDMWSNFGLAIQVKHLSLDEELAEDIVSSISADRIVIVCKKAEQSVIVSLLTQIGWKSRIQNIVTEDDLISWYEKALRGQYPIAEALLENIKTEIMREFPAVNEANEFLDFAQNRGYDITVTHF</sequence>
<evidence type="ECO:0000313" key="2">
    <source>
        <dbReference type="EMBL" id="SBQ23480.1"/>
    </source>
</evidence>
<evidence type="ECO:0000313" key="1">
    <source>
        <dbReference type="EMBL" id="SBN04425.1"/>
    </source>
</evidence>